<dbReference type="Proteomes" id="UP000826656">
    <property type="component" value="Unassembled WGS sequence"/>
</dbReference>
<evidence type="ECO:0000313" key="2">
    <source>
        <dbReference type="Proteomes" id="UP000826656"/>
    </source>
</evidence>
<dbReference type="EMBL" id="JAIVGD010000001">
    <property type="protein sequence ID" value="KAH0780587.1"/>
    <property type="molecule type" value="Genomic_DNA"/>
</dbReference>
<proteinExistence type="predicted"/>
<evidence type="ECO:0000313" key="1">
    <source>
        <dbReference type="EMBL" id="KAH0780587.1"/>
    </source>
</evidence>
<name>A0ABQ7WKY7_SOLTU</name>
<protein>
    <submittedName>
        <fullName evidence="1">Uncharacterized protein</fullName>
    </submittedName>
</protein>
<reference evidence="1 2" key="1">
    <citation type="journal article" date="2021" name="bioRxiv">
        <title>Chromosome-scale and haplotype-resolved genome assembly of a tetraploid potato cultivar.</title>
        <authorList>
            <person name="Sun H."/>
            <person name="Jiao W.-B."/>
            <person name="Krause K."/>
            <person name="Campoy J.A."/>
            <person name="Goel M."/>
            <person name="Folz-Donahue K."/>
            <person name="Kukat C."/>
            <person name="Huettel B."/>
            <person name="Schneeberger K."/>
        </authorList>
    </citation>
    <scope>NUCLEOTIDE SEQUENCE [LARGE SCALE GENOMIC DNA]</scope>
    <source>
        <strain evidence="1">SolTubOtavaFocal</strain>
        <tissue evidence="1">Leaves</tissue>
    </source>
</reference>
<keyword evidence="2" id="KW-1185">Reference proteome</keyword>
<organism evidence="1 2">
    <name type="scientific">Solanum tuberosum</name>
    <name type="common">Potato</name>
    <dbReference type="NCBI Taxonomy" id="4113"/>
    <lineage>
        <taxon>Eukaryota</taxon>
        <taxon>Viridiplantae</taxon>
        <taxon>Streptophyta</taxon>
        <taxon>Embryophyta</taxon>
        <taxon>Tracheophyta</taxon>
        <taxon>Spermatophyta</taxon>
        <taxon>Magnoliopsida</taxon>
        <taxon>eudicotyledons</taxon>
        <taxon>Gunneridae</taxon>
        <taxon>Pentapetalae</taxon>
        <taxon>asterids</taxon>
        <taxon>lamiids</taxon>
        <taxon>Solanales</taxon>
        <taxon>Solanaceae</taxon>
        <taxon>Solanoideae</taxon>
        <taxon>Solaneae</taxon>
        <taxon>Solanum</taxon>
    </lineage>
</organism>
<gene>
    <name evidence="1" type="ORF">KY290_000185</name>
</gene>
<sequence>MKLIEVSSLICQWSFIQSDQVSYTRWNLAEYGRSGEYSLRAVVPLIGWDMMEMHQPNKIIGNPRFHLPEGYASFAPRCEVAVSTIVTQNYAQIQFRGVLPIKQVLNEKQEYER</sequence>
<comment type="caution">
    <text evidence="1">The sequence shown here is derived from an EMBL/GenBank/DDBJ whole genome shotgun (WGS) entry which is preliminary data.</text>
</comment>
<accession>A0ABQ7WKY7</accession>